<accession>A0AA96LER0</accession>
<sequence length="46" mass="5105">MSAFSKIGFFLVVLWLIFLLYGFTAYDPIEDDAKLALTVFVMGAGI</sequence>
<dbReference type="Proteomes" id="UP001305702">
    <property type="component" value="Chromosome"/>
</dbReference>
<protein>
    <submittedName>
        <fullName evidence="1">Uncharacterized protein</fullName>
    </submittedName>
</protein>
<dbReference type="EMBL" id="CP130318">
    <property type="protein sequence ID" value="WNQ10741.1"/>
    <property type="molecule type" value="Genomic_DNA"/>
</dbReference>
<evidence type="ECO:0000313" key="2">
    <source>
        <dbReference type="Proteomes" id="UP001305702"/>
    </source>
</evidence>
<dbReference type="RefSeq" id="WP_315604515.1">
    <property type="nucleotide sequence ID" value="NZ_CP130318.1"/>
</dbReference>
<keyword evidence="2" id="KW-1185">Reference proteome</keyword>
<evidence type="ECO:0000313" key="1">
    <source>
        <dbReference type="EMBL" id="WNQ10741.1"/>
    </source>
</evidence>
<reference evidence="1 2" key="1">
    <citation type="submission" date="2022-02" db="EMBL/GenBank/DDBJ databases">
        <title>Paenibacillus sp. MBLB1776 Whole Genome Shotgun Sequencing.</title>
        <authorList>
            <person name="Hwang C.Y."/>
            <person name="Cho E.-S."/>
            <person name="Seo M.-J."/>
        </authorList>
    </citation>
    <scope>NUCLEOTIDE SEQUENCE [LARGE SCALE GENOMIC DNA]</scope>
    <source>
        <strain evidence="1 2">MBLB1776</strain>
    </source>
</reference>
<name>A0AA96LER0_9BACL</name>
<dbReference type="AlphaFoldDB" id="A0AA96LER0"/>
<proteinExistence type="predicted"/>
<organism evidence="1 2">
    <name type="scientific">Paenibacillus aurantius</name>
    <dbReference type="NCBI Taxonomy" id="2918900"/>
    <lineage>
        <taxon>Bacteria</taxon>
        <taxon>Bacillati</taxon>
        <taxon>Bacillota</taxon>
        <taxon>Bacilli</taxon>
        <taxon>Bacillales</taxon>
        <taxon>Paenibacillaceae</taxon>
        <taxon>Paenibacillus</taxon>
    </lineage>
</organism>
<dbReference type="KEGG" id="paun:MJA45_24475"/>
<gene>
    <name evidence="1" type="ORF">MJA45_24475</name>
</gene>